<dbReference type="InterPro" id="IPR015507">
    <property type="entry name" value="rRNA-MeTfrase_E"/>
</dbReference>
<organism evidence="14 15">
    <name type="scientific">Aquicella lusitana</name>
    <dbReference type="NCBI Taxonomy" id="254246"/>
    <lineage>
        <taxon>Bacteria</taxon>
        <taxon>Pseudomonadati</taxon>
        <taxon>Pseudomonadota</taxon>
        <taxon>Gammaproteobacteria</taxon>
        <taxon>Legionellales</taxon>
        <taxon>Coxiellaceae</taxon>
        <taxon>Aquicella</taxon>
    </lineage>
</organism>
<feature type="binding site" evidence="11">
    <location>
        <position position="121"/>
    </location>
    <ligand>
        <name>S-adenosyl-L-methionine</name>
        <dbReference type="ChEBI" id="CHEBI:59789"/>
    </ligand>
</feature>
<keyword evidence="2 11" id="KW-0489">Methyltransferase</keyword>
<dbReference type="InterPro" id="IPR029063">
    <property type="entry name" value="SAM-dependent_MTases_sf"/>
</dbReference>
<feature type="binding site" evidence="11">
    <location>
        <position position="62"/>
    </location>
    <ligand>
        <name>S-adenosyl-L-methionine</name>
        <dbReference type="ChEBI" id="CHEBI:59789"/>
    </ligand>
</feature>
<dbReference type="Proteomes" id="UP000254720">
    <property type="component" value="Unassembled WGS sequence"/>
</dbReference>
<comment type="similarity">
    <text evidence="11">Belongs to the class I-like SAM-binding methyltransferase superfamily. RNA methyltransferase RlmE family.</text>
</comment>
<comment type="catalytic activity">
    <reaction evidence="10 11">
        <text>uridine(2552) in 23S rRNA + S-adenosyl-L-methionine = 2'-O-methyluridine(2552) in 23S rRNA + S-adenosyl-L-homocysteine + H(+)</text>
        <dbReference type="Rhea" id="RHEA:42720"/>
        <dbReference type="Rhea" id="RHEA-COMP:10202"/>
        <dbReference type="Rhea" id="RHEA-COMP:10203"/>
        <dbReference type="ChEBI" id="CHEBI:15378"/>
        <dbReference type="ChEBI" id="CHEBI:57856"/>
        <dbReference type="ChEBI" id="CHEBI:59789"/>
        <dbReference type="ChEBI" id="CHEBI:65315"/>
        <dbReference type="ChEBI" id="CHEBI:74478"/>
        <dbReference type="EC" id="2.1.1.166"/>
    </reaction>
</comment>
<feature type="binding site" evidence="11">
    <location>
        <position position="96"/>
    </location>
    <ligand>
        <name>S-adenosyl-L-methionine</name>
        <dbReference type="ChEBI" id="CHEBI:59789"/>
    </ligand>
</feature>
<dbReference type="EC" id="2.1.1.166" evidence="6 11"/>
<dbReference type="Pfam" id="PF01728">
    <property type="entry name" value="FtsJ"/>
    <property type="match status" value="1"/>
</dbReference>
<dbReference type="RefSeq" id="WP_114833521.1">
    <property type="nucleotide sequence ID" value="NZ_LR699114.1"/>
</dbReference>
<keyword evidence="1 11" id="KW-0698">rRNA processing</keyword>
<evidence type="ECO:0000256" key="1">
    <source>
        <dbReference type="ARBA" id="ARBA00022552"/>
    </source>
</evidence>
<evidence type="ECO:0000256" key="8">
    <source>
        <dbReference type="ARBA" id="ARBA00041995"/>
    </source>
</evidence>
<comment type="function">
    <text evidence="5 11">Specifically methylates the uridine in position 2552 of 23S rRNA at the 2'-O position of the ribose in the fully assembled 50S ribosomal subunit.</text>
</comment>
<dbReference type="FunFam" id="3.40.50.150:FF:000005">
    <property type="entry name" value="Ribosomal RNA large subunit methyltransferase E"/>
    <property type="match status" value="1"/>
</dbReference>
<feature type="active site" description="Proton acceptor" evidence="11 12">
    <location>
        <position position="161"/>
    </location>
</feature>
<evidence type="ECO:0000256" key="2">
    <source>
        <dbReference type="ARBA" id="ARBA00022603"/>
    </source>
</evidence>
<name>A0A370GX35_9COXI</name>
<gene>
    <name evidence="11" type="primary">rlmE</name>
    <name evidence="11" type="synonym">ftsJ</name>
    <name evidence="11" type="synonym">rrmJ</name>
    <name evidence="14" type="ORF">C8D86_1033</name>
</gene>
<comment type="caution">
    <text evidence="14">The sequence shown here is derived from an EMBL/GenBank/DDBJ whole genome shotgun (WGS) entry which is preliminary data.</text>
</comment>
<evidence type="ECO:0000313" key="14">
    <source>
        <dbReference type="EMBL" id="RDI48039.1"/>
    </source>
</evidence>
<evidence type="ECO:0000256" key="6">
    <source>
        <dbReference type="ARBA" id="ARBA00038861"/>
    </source>
</evidence>
<dbReference type="NCBIfam" id="NF008390">
    <property type="entry name" value="PRK11188.1"/>
    <property type="match status" value="1"/>
</dbReference>
<keyword evidence="11" id="KW-0963">Cytoplasm</keyword>
<evidence type="ECO:0000256" key="10">
    <source>
        <dbReference type="ARBA" id="ARBA00048970"/>
    </source>
</evidence>
<evidence type="ECO:0000256" key="3">
    <source>
        <dbReference type="ARBA" id="ARBA00022679"/>
    </source>
</evidence>
<protein>
    <recommendedName>
        <fullName evidence="7 11">Ribosomal RNA large subunit methyltransferase E</fullName>
        <ecNumber evidence="6 11">2.1.1.166</ecNumber>
    </recommendedName>
    <alternativeName>
        <fullName evidence="9 11">23S rRNA Um2552 methyltransferase</fullName>
    </alternativeName>
    <alternativeName>
        <fullName evidence="8 11">rRNA (uridine-2'-O-)-methyltransferase</fullName>
    </alternativeName>
</protein>
<evidence type="ECO:0000256" key="12">
    <source>
        <dbReference type="PIRSR" id="PIRSR005461-1"/>
    </source>
</evidence>
<evidence type="ECO:0000256" key="5">
    <source>
        <dbReference type="ARBA" id="ARBA00037569"/>
    </source>
</evidence>
<reference evidence="14 15" key="1">
    <citation type="submission" date="2018-07" db="EMBL/GenBank/DDBJ databases">
        <title>Genomic Encyclopedia of Type Strains, Phase IV (KMG-IV): sequencing the most valuable type-strain genomes for metagenomic binning, comparative biology and taxonomic classification.</title>
        <authorList>
            <person name="Goeker M."/>
        </authorList>
    </citation>
    <scope>NUCLEOTIDE SEQUENCE [LARGE SCALE GENOMIC DNA]</scope>
    <source>
        <strain evidence="14 15">DSM 16500</strain>
    </source>
</reference>
<evidence type="ECO:0000259" key="13">
    <source>
        <dbReference type="Pfam" id="PF01728"/>
    </source>
</evidence>
<dbReference type="SUPFAM" id="SSF53335">
    <property type="entry name" value="S-adenosyl-L-methionine-dependent methyltransferases"/>
    <property type="match status" value="1"/>
</dbReference>
<sequence>MANKSSSRRWLKEHFTDPYVKQAQQEGYRSRAVYKLLEIQERGHLFKPGMTVIDLGAAPGGWSQVVARLVKPCGRVIAMDLLPMEPIEGVDFIQGDFSDETILQALLDKLAPAKADWVISDMAPNMSGNESIDIPRSMYLSELALDFALQVLMPEGGFLIKVFQGEGFDALLAEMKRRFKTVAIRKPKASRGRSREVYILARGLKGS</sequence>
<dbReference type="GO" id="GO:0005737">
    <property type="term" value="C:cytoplasm"/>
    <property type="evidence" value="ECO:0007669"/>
    <property type="project" value="UniProtKB-SubCell"/>
</dbReference>
<feature type="domain" description="Ribosomal RNA methyltransferase FtsJ" evidence="13">
    <location>
        <begin position="28"/>
        <end position="203"/>
    </location>
</feature>
<dbReference type="PANTHER" id="PTHR10920">
    <property type="entry name" value="RIBOSOMAL RNA METHYLTRANSFERASE"/>
    <property type="match status" value="1"/>
</dbReference>
<feature type="binding site" evidence="11">
    <location>
        <position position="80"/>
    </location>
    <ligand>
        <name>S-adenosyl-L-methionine</name>
        <dbReference type="ChEBI" id="CHEBI:59789"/>
    </ligand>
</feature>
<dbReference type="HAMAP" id="MF_01547">
    <property type="entry name" value="RNA_methyltr_E"/>
    <property type="match status" value="1"/>
</dbReference>
<comment type="subcellular location">
    <subcellularLocation>
        <location evidence="11">Cytoplasm</location>
    </subcellularLocation>
</comment>
<dbReference type="EMBL" id="QQAX01000003">
    <property type="protein sequence ID" value="RDI48039.1"/>
    <property type="molecule type" value="Genomic_DNA"/>
</dbReference>
<dbReference type="Gene3D" id="3.40.50.150">
    <property type="entry name" value="Vaccinia Virus protein VP39"/>
    <property type="match status" value="1"/>
</dbReference>
<dbReference type="OrthoDB" id="9790080at2"/>
<evidence type="ECO:0000313" key="15">
    <source>
        <dbReference type="Proteomes" id="UP000254720"/>
    </source>
</evidence>
<dbReference type="AlphaFoldDB" id="A0A370GX35"/>
<keyword evidence="4 11" id="KW-0949">S-adenosyl-L-methionine</keyword>
<feature type="binding site" evidence="11">
    <location>
        <position position="60"/>
    </location>
    <ligand>
        <name>S-adenosyl-L-methionine</name>
        <dbReference type="ChEBI" id="CHEBI:59789"/>
    </ligand>
</feature>
<accession>A0A370GX35</accession>
<evidence type="ECO:0000256" key="7">
    <source>
        <dbReference type="ARBA" id="ARBA00041129"/>
    </source>
</evidence>
<dbReference type="GO" id="GO:0008650">
    <property type="term" value="F:rRNA (uridine-2'-O-)-methyltransferase activity"/>
    <property type="evidence" value="ECO:0007669"/>
    <property type="project" value="UniProtKB-UniRule"/>
</dbReference>
<dbReference type="PIRSF" id="PIRSF005461">
    <property type="entry name" value="23S_rRNA_mtase"/>
    <property type="match status" value="1"/>
</dbReference>
<dbReference type="InterPro" id="IPR002877">
    <property type="entry name" value="RNA_MeTrfase_FtsJ_dom"/>
</dbReference>
<evidence type="ECO:0000256" key="11">
    <source>
        <dbReference type="HAMAP-Rule" id="MF_01547"/>
    </source>
</evidence>
<dbReference type="PANTHER" id="PTHR10920:SF18">
    <property type="entry name" value="RRNA METHYLTRANSFERASE 2, MITOCHONDRIAL"/>
    <property type="match status" value="1"/>
</dbReference>
<evidence type="ECO:0000256" key="9">
    <source>
        <dbReference type="ARBA" id="ARBA00042745"/>
    </source>
</evidence>
<keyword evidence="15" id="KW-1185">Reference proteome</keyword>
<keyword evidence="3 11" id="KW-0808">Transferase</keyword>
<dbReference type="InterPro" id="IPR050082">
    <property type="entry name" value="RNA_methyltr_RlmE"/>
</dbReference>
<proteinExistence type="inferred from homology"/>
<evidence type="ECO:0000256" key="4">
    <source>
        <dbReference type="ARBA" id="ARBA00022691"/>
    </source>
</evidence>